<accession>A0A8S5NXZ2</accession>
<dbReference type="EMBL" id="BK015274">
    <property type="protein sequence ID" value="DAD99064.1"/>
    <property type="molecule type" value="Genomic_DNA"/>
</dbReference>
<proteinExistence type="predicted"/>
<protein>
    <submittedName>
        <fullName evidence="1">Uncharacterized protein</fullName>
    </submittedName>
</protein>
<evidence type="ECO:0000313" key="1">
    <source>
        <dbReference type="EMBL" id="DAD99064.1"/>
    </source>
</evidence>
<name>A0A8S5NXZ2_9CAUD</name>
<organism evidence="1">
    <name type="scientific">Siphoviridae sp. ct4Ap70</name>
    <dbReference type="NCBI Taxonomy" id="2825328"/>
    <lineage>
        <taxon>Viruses</taxon>
        <taxon>Duplodnaviria</taxon>
        <taxon>Heunggongvirae</taxon>
        <taxon>Uroviricota</taxon>
        <taxon>Caudoviricetes</taxon>
    </lineage>
</organism>
<reference evidence="1" key="1">
    <citation type="journal article" date="2021" name="Proc. Natl. Acad. Sci. U.S.A.">
        <title>A Catalog of Tens of Thousands of Viruses from Human Metagenomes Reveals Hidden Associations with Chronic Diseases.</title>
        <authorList>
            <person name="Tisza M.J."/>
            <person name="Buck C.B."/>
        </authorList>
    </citation>
    <scope>NUCLEOTIDE SEQUENCE</scope>
    <source>
        <strain evidence="1">Ct4Ap70</strain>
    </source>
</reference>
<sequence length="268" mass="31604">MQQKTEYFTRFPNNYIQGNIKTKYGVSRKFYITYILIDKYRSYEDYSWITLRKVLNFYGYKTHKRRPKAVQEILDVLEYMINNKMIEVKQDLDTLGYDTGIEIKIIPENFDVVDKFSKITSSQLDFIMMSESSINKENILMAFLYINSYIFIRPKNKDNEESMYNPETKPEAFWRSIESMSKELSMSKDTINQCIQYLTSSIGDKEPLLIKKEVGSVQPNSKKPPQNVPNIYVLNKEGYEQEIEWAIAKMLEIYNVDSFGEIKNGNKS</sequence>